<organism evidence="2">
    <name type="scientific">Brugia timori</name>
    <dbReference type="NCBI Taxonomy" id="42155"/>
    <lineage>
        <taxon>Eukaryota</taxon>
        <taxon>Metazoa</taxon>
        <taxon>Ecdysozoa</taxon>
        <taxon>Nematoda</taxon>
        <taxon>Chromadorea</taxon>
        <taxon>Rhabditida</taxon>
        <taxon>Spirurina</taxon>
        <taxon>Spiruromorpha</taxon>
        <taxon>Filarioidea</taxon>
        <taxon>Onchocercidae</taxon>
        <taxon>Brugia</taxon>
    </lineage>
</organism>
<sequence length="148" mass="16896">LEYFNHLIFIDTFAISLDNCQSTFYGTTPNLIQKAIFSRILGTTLQLICSIQCIGGKYGLNCDLKCTPASFNCISCPYGLAINQTKCNTPITDRIIYFHNKLLNINYEKQNLVSSKYRIWTIVLCCFLGISVIFIILRIIIFVINYIL</sequence>
<dbReference type="AlphaFoldDB" id="A0A0R3RAM3"/>
<evidence type="ECO:0000313" key="2">
    <source>
        <dbReference type="WBParaSite" id="BTMF_0001708701-mRNA-1"/>
    </source>
</evidence>
<accession>A0A0R3RAM3</accession>
<name>A0A0R3RAM3_9BILA</name>
<feature type="transmembrane region" description="Helical" evidence="1">
    <location>
        <begin position="119"/>
        <end position="147"/>
    </location>
</feature>
<reference evidence="2" key="1">
    <citation type="submission" date="2017-02" db="UniProtKB">
        <authorList>
            <consortium name="WormBaseParasite"/>
        </authorList>
    </citation>
    <scope>IDENTIFICATION</scope>
</reference>
<keyword evidence="1" id="KW-0812">Transmembrane</keyword>
<keyword evidence="1" id="KW-0472">Membrane</keyword>
<evidence type="ECO:0000256" key="1">
    <source>
        <dbReference type="SAM" id="Phobius"/>
    </source>
</evidence>
<proteinExistence type="predicted"/>
<keyword evidence="1" id="KW-1133">Transmembrane helix</keyword>
<protein>
    <submittedName>
        <fullName evidence="2">Transmembrane protein</fullName>
    </submittedName>
</protein>
<dbReference type="WBParaSite" id="BTMF_0001708701-mRNA-1">
    <property type="protein sequence ID" value="BTMF_0001708701-mRNA-1"/>
    <property type="gene ID" value="BTMF_0001708701"/>
</dbReference>